<dbReference type="CDD" id="cd17092">
    <property type="entry name" value="FERM1_F1_Myosin-VII"/>
    <property type="match status" value="1"/>
</dbReference>
<dbReference type="Gene3D" id="1.20.120.720">
    <property type="entry name" value="Myosin VI head, motor domain, U50 subdomain"/>
    <property type="match status" value="1"/>
</dbReference>
<dbReference type="CDD" id="cd17093">
    <property type="entry name" value="FERM2_F1_Myosin-VII"/>
    <property type="match status" value="1"/>
</dbReference>
<evidence type="ECO:0000256" key="12">
    <source>
        <dbReference type="PROSITE-ProRule" id="PRU00782"/>
    </source>
</evidence>
<dbReference type="InterPro" id="IPR041793">
    <property type="entry name" value="MyoVII_FERM_C1"/>
</dbReference>
<dbReference type="InterPro" id="IPR002404">
    <property type="entry name" value="IRS_PTB"/>
</dbReference>
<dbReference type="InterPro" id="IPR036961">
    <property type="entry name" value="Kinesin_motor_dom_sf"/>
</dbReference>
<dbReference type="InterPro" id="IPR001452">
    <property type="entry name" value="SH3_domain"/>
</dbReference>
<dbReference type="Pfam" id="PF00063">
    <property type="entry name" value="Myosin_head"/>
    <property type="match status" value="1"/>
</dbReference>
<dbReference type="Gene3D" id="1.20.80.10">
    <property type="match status" value="2"/>
</dbReference>
<dbReference type="Gene3D" id="2.30.29.30">
    <property type="entry name" value="Pleckstrin-homology domain (PH domain)/Phosphotyrosine-binding domain (PTB)"/>
    <property type="match status" value="2"/>
</dbReference>
<dbReference type="PANTHER" id="PTHR22692:SF33">
    <property type="entry name" value="MYOSIN"/>
    <property type="match status" value="1"/>
</dbReference>
<dbReference type="Proteomes" id="UP000007875">
    <property type="component" value="Unassembled WGS sequence"/>
</dbReference>
<dbReference type="PROSITE" id="PS50002">
    <property type="entry name" value="SH3"/>
    <property type="match status" value="1"/>
</dbReference>
<dbReference type="GeneTree" id="ENSGT00940000157247"/>
<evidence type="ECO:0000256" key="4">
    <source>
        <dbReference type="ARBA" id="ARBA00022490"/>
    </source>
</evidence>
<evidence type="ECO:0000256" key="9">
    <source>
        <dbReference type="ARBA" id="ARBA00023175"/>
    </source>
</evidence>
<dbReference type="InterPro" id="IPR041794">
    <property type="entry name" value="MyoVII_FERM_C2"/>
</dbReference>
<dbReference type="InterPro" id="IPR057130">
    <property type="entry name" value="Myosin_VII_N"/>
</dbReference>
<evidence type="ECO:0000256" key="10">
    <source>
        <dbReference type="ARBA" id="ARBA00023203"/>
    </source>
</evidence>
<reference evidence="17" key="3">
    <citation type="submission" date="2025-09" db="UniProtKB">
        <authorList>
            <consortium name="Ensembl"/>
        </authorList>
    </citation>
    <scope>IDENTIFICATION</scope>
</reference>
<dbReference type="eggNOG" id="KOG4229">
    <property type="taxonomic scope" value="Eukaryota"/>
</dbReference>
<dbReference type="InterPro" id="IPR011993">
    <property type="entry name" value="PH-like_dom_sf"/>
</dbReference>
<dbReference type="InterPro" id="IPR036106">
    <property type="entry name" value="MYSc_Myo7"/>
</dbReference>
<keyword evidence="8 12" id="KW-0518">Myosin</keyword>
<dbReference type="PROSITE" id="PS51016">
    <property type="entry name" value="MYTH4"/>
    <property type="match status" value="2"/>
</dbReference>
<evidence type="ECO:0000256" key="5">
    <source>
        <dbReference type="ARBA" id="ARBA00022737"/>
    </source>
</evidence>
<dbReference type="Gene3D" id="1.25.40.530">
    <property type="entry name" value="MyTH4 domain"/>
    <property type="match status" value="3"/>
</dbReference>
<dbReference type="STRING" id="51511.ENSCSAVP00000008076"/>
<dbReference type="PROSITE" id="PS50057">
    <property type="entry name" value="FERM_3"/>
    <property type="match status" value="2"/>
</dbReference>
<dbReference type="InterPro" id="IPR038185">
    <property type="entry name" value="MyTH4_dom_sf"/>
</dbReference>
<dbReference type="Pfam" id="PF00784">
    <property type="entry name" value="MyTH4"/>
    <property type="match status" value="2"/>
</dbReference>
<evidence type="ECO:0000313" key="17">
    <source>
        <dbReference type="Ensembl" id="ENSCSAVP00000008076.1"/>
    </source>
</evidence>
<dbReference type="InParanoid" id="H2YRW6"/>
<dbReference type="InterPro" id="IPR019749">
    <property type="entry name" value="Band_41_domain"/>
</dbReference>
<keyword evidence="5" id="KW-0677">Repeat</keyword>
<evidence type="ECO:0000259" key="15">
    <source>
        <dbReference type="PROSITE" id="PS51016"/>
    </source>
</evidence>
<dbReference type="CDD" id="cd13198">
    <property type="entry name" value="FERM_C1_MyoVII"/>
    <property type="match status" value="1"/>
</dbReference>
<evidence type="ECO:0000256" key="7">
    <source>
        <dbReference type="ARBA" id="ARBA00022840"/>
    </source>
</evidence>
<dbReference type="GO" id="GO:0005524">
    <property type="term" value="F:ATP binding"/>
    <property type="evidence" value="ECO:0007669"/>
    <property type="project" value="UniProtKB-UniRule"/>
</dbReference>
<dbReference type="SUPFAM" id="SSF50729">
    <property type="entry name" value="PH domain-like"/>
    <property type="match status" value="1"/>
</dbReference>
<keyword evidence="9 12" id="KW-0505">Motor protein</keyword>
<dbReference type="CDD" id="cd14473">
    <property type="entry name" value="FERM_B-lobe"/>
    <property type="match status" value="2"/>
</dbReference>
<evidence type="ECO:0000256" key="3">
    <source>
        <dbReference type="ARBA" id="ARBA00022443"/>
    </source>
</evidence>
<dbReference type="Gene3D" id="3.10.20.90">
    <property type="entry name" value="Phosphatidylinositol 3-kinase Catalytic Subunit, Chain A, domain 1"/>
    <property type="match status" value="2"/>
</dbReference>
<dbReference type="PANTHER" id="PTHR22692">
    <property type="entry name" value="MYOSIN VII, XV"/>
    <property type="match status" value="1"/>
</dbReference>
<dbReference type="Pfam" id="PF00612">
    <property type="entry name" value="IQ"/>
    <property type="match status" value="1"/>
</dbReference>
<dbReference type="Pfam" id="PF24123">
    <property type="entry name" value="Myosin_VII_N"/>
    <property type="match status" value="1"/>
</dbReference>
<dbReference type="InterPro" id="IPR027417">
    <property type="entry name" value="P-loop_NTPase"/>
</dbReference>
<dbReference type="GO" id="GO:0016459">
    <property type="term" value="C:myosin complex"/>
    <property type="evidence" value="ECO:0007669"/>
    <property type="project" value="UniProtKB-KW"/>
</dbReference>
<dbReference type="Gene3D" id="3.40.850.10">
    <property type="entry name" value="Kinesin motor domain"/>
    <property type="match status" value="1"/>
</dbReference>
<keyword evidence="7 12" id="KW-0067">ATP-binding</keyword>
<dbReference type="FunFam" id="3.40.850.10:FF:000008">
    <property type="entry name" value="Putative unconventional myosin-IXa"/>
    <property type="match status" value="1"/>
</dbReference>
<dbReference type="GO" id="GO:0003779">
    <property type="term" value="F:actin binding"/>
    <property type="evidence" value="ECO:0007669"/>
    <property type="project" value="UniProtKB-KW"/>
</dbReference>
<accession>H2YRW6</accession>
<feature type="domain" description="MyTH4" evidence="15">
    <location>
        <begin position="984"/>
        <end position="1218"/>
    </location>
</feature>
<keyword evidence="3 11" id="KW-0728">SH3 domain</keyword>
<reference evidence="18" key="1">
    <citation type="submission" date="2003-08" db="EMBL/GenBank/DDBJ databases">
        <authorList>
            <person name="Birren B."/>
            <person name="Nusbaum C."/>
            <person name="Abebe A."/>
            <person name="Abouelleil A."/>
            <person name="Adekoya E."/>
            <person name="Ait-zahra M."/>
            <person name="Allen N."/>
            <person name="Allen T."/>
            <person name="An P."/>
            <person name="Anderson M."/>
            <person name="Anderson S."/>
            <person name="Arachchi H."/>
            <person name="Armbruster J."/>
            <person name="Bachantsang P."/>
            <person name="Baldwin J."/>
            <person name="Barry A."/>
            <person name="Bayul T."/>
            <person name="Blitshsteyn B."/>
            <person name="Bloom T."/>
            <person name="Blye J."/>
            <person name="Boguslavskiy L."/>
            <person name="Borowsky M."/>
            <person name="Boukhgalter B."/>
            <person name="Brunache A."/>
            <person name="Butler J."/>
            <person name="Calixte N."/>
            <person name="Calvo S."/>
            <person name="Camarata J."/>
            <person name="Campo K."/>
            <person name="Chang J."/>
            <person name="Cheshatsang Y."/>
            <person name="Citroen M."/>
            <person name="Collymore A."/>
            <person name="Considine T."/>
            <person name="Cook A."/>
            <person name="Cooke P."/>
            <person name="Corum B."/>
            <person name="Cuomo C."/>
            <person name="David R."/>
            <person name="Dawoe T."/>
            <person name="Degray S."/>
            <person name="Dodge S."/>
            <person name="Dooley K."/>
            <person name="Dorje P."/>
            <person name="Dorjee K."/>
            <person name="Dorris L."/>
            <person name="Duffey N."/>
            <person name="Dupes A."/>
            <person name="Elkins T."/>
            <person name="Engels R."/>
            <person name="Erickson J."/>
            <person name="Farina A."/>
            <person name="Faro S."/>
            <person name="Ferreira P."/>
            <person name="Fischer H."/>
            <person name="Fitzgerald M."/>
            <person name="Foley K."/>
            <person name="Gage D."/>
            <person name="Galagan J."/>
            <person name="Gearin G."/>
            <person name="Gnerre S."/>
            <person name="Gnirke A."/>
            <person name="Goyette A."/>
            <person name="Graham J."/>
            <person name="Grandbois E."/>
            <person name="Gyaltsen K."/>
            <person name="Hafez N."/>
            <person name="Hagopian D."/>
            <person name="Hagos B."/>
            <person name="Hall J."/>
            <person name="Hatcher B."/>
            <person name="Heller A."/>
            <person name="Higgins H."/>
            <person name="Honan T."/>
            <person name="Horn A."/>
            <person name="Houde N."/>
            <person name="Hughes L."/>
            <person name="Hulme W."/>
            <person name="Husby E."/>
            <person name="Iliev I."/>
            <person name="Jaffe D."/>
            <person name="Jones C."/>
            <person name="Kamal M."/>
            <person name="Kamat A."/>
            <person name="Kamvysselis M."/>
            <person name="Karlsson E."/>
            <person name="Kells C."/>
            <person name="Kieu A."/>
            <person name="Kisner P."/>
            <person name="Kodira C."/>
            <person name="Kulbokas E."/>
            <person name="Labutti K."/>
            <person name="Lama D."/>
            <person name="Landers T."/>
            <person name="Leger J."/>
            <person name="Levine S."/>
            <person name="Lewis D."/>
            <person name="Lewis T."/>
            <person name="Lindblad-toh K."/>
            <person name="Liu X."/>
            <person name="Lokyitsang T."/>
            <person name="Lokyitsang Y."/>
            <person name="Lucien O."/>
            <person name="Lui A."/>
            <person name="Ma L.J."/>
            <person name="Mabbitt R."/>
            <person name="Macdonald J."/>
            <person name="Maclean C."/>
            <person name="Major J."/>
            <person name="Manning J."/>
            <person name="Marabella R."/>
            <person name="Maru K."/>
            <person name="Matthews C."/>
            <person name="Mauceli E."/>
            <person name="Mccarthy M."/>
            <person name="Mcdonough S."/>
            <person name="Mcghee T."/>
            <person name="Meldrim J."/>
            <person name="Meneus L."/>
            <person name="Mesirov J."/>
            <person name="Mihalev A."/>
            <person name="Mihova T."/>
            <person name="Mikkelsen T."/>
            <person name="Mlenga V."/>
            <person name="Moru K."/>
            <person name="Mozes J."/>
            <person name="Mulrain L."/>
            <person name="Munson G."/>
            <person name="Naylor J."/>
            <person name="Newes C."/>
            <person name="Nguyen C."/>
            <person name="Nguyen N."/>
            <person name="Nguyen T."/>
            <person name="Nicol R."/>
            <person name="Nielsen C."/>
            <person name="Nizzari M."/>
            <person name="Norbu C."/>
            <person name="Norbu N."/>
            <person name="O'donnell P."/>
            <person name="Okoawo O."/>
            <person name="O'leary S."/>
            <person name="Omotosho B."/>
            <person name="O'neill K."/>
            <person name="Osman S."/>
            <person name="Parker S."/>
            <person name="Perrin D."/>
            <person name="Phunkhang P."/>
            <person name="Piqani B."/>
            <person name="Purcell S."/>
            <person name="Rachupka T."/>
            <person name="Ramasamy U."/>
            <person name="Rameau R."/>
            <person name="Ray V."/>
            <person name="Raymond C."/>
            <person name="Retta R."/>
            <person name="Richardson S."/>
            <person name="Rise C."/>
            <person name="Rodriguez J."/>
            <person name="Rogers J."/>
            <person name="Rogov P."/>
            <person name="Rutman M."/>
            <person name="Schupbach R."/>
            <person name="Seaman C."/>
            <person name="Settipalli S."/>
            <person name="Sharpe T."/>
            <person name="Sheridan J."/>
            <person name="Sherpa N."/>
            <person name="Shi J."/>
            <person name="Smirnov S."/>
            <person name="Smith C."/>
            <person name="Sougnez C."/>
            <person name="Spencer B."/>
            <person name="Stalker J."/>
            <person name="Stange-thomann N."/>
            <person name="Stavropoulos S."/>
            <person name="Stetson K."/>
            <person name="Stone C."/>
            <person name="Stone S."/>
            <person name="Stubbs M."/>
            <person name="Talamas J."/>
            <person name="Tchuinga P."/>
            <person name="Tenzing P."/>
            <person name="Tesfaye S."/>
            <person name="Theodore J."/>
            <person name="Thoulutsang Y."/>
            <person name="Topham K."/>
            <person name="Towey S."/>
            <person name="Tsamla T."/>
            <person name="Tsomo N."/>
            <person name="Vallee D."/>
            <person name="Vassiliev H."/>
            <person name="Venkataraman V."/>
            <person name="Vinson J."/>
            <person name="Vo A."/>
            <person name="Wade C."/>
            <person name="Wang S."/>
            <person name="Wangchuk T."/>
            <person name="Wangdi T."/>
            <person name="Whittaker C."/>
            <person name="Wilkinson J."/>
            <person name="Wu Y."/>
            <person name="Wyman D."/>
            <person name="Yadav S."/>
            <person name="Yang S."/>
            <person name="Yang X."/>
            <person name="Yeager S."/>
            <person name="Yee E."/>
            <person name="Young G."/>
            <person name="Zainoun J."/>
            <person name="Zembeck L."/>
            <person name="Zimmer A."/>
            <person name="Zody M."/>
            <person name="Lander E."/>
        </authorList>
    </citation>
    <scope>NUCLEOTIDE SEQUENCE [LARGE SCALE GENOMIC DNA]</scope>
</reference>
<dbReference type="SUPFAM" id="SSF47031">
    <property type="entry name" value="Second domain of FERM"/>
    <property type="match status" value="2"/>
</dbReference>
<dbReference type="OMA" id="TGFQGRC"/>
<dbReference type="FunFam" id="1.10.10.820:FF:000001">
    <property type="entry name" value="Myosin heavy chain"/>
    <property type="match status" value="1"/>
</dbReference>
<feature type="domain" description="SH3" evidence="13">
    <location>
        <begin position="1566"/>
        <end position="1635"/>
    </location>
</feature>
<dbReference type="InterPro" id="IPR029071">
    <property type="entry name" value="Ubiquitin-like_domsf"/>
</dbReference>
<feature type="domain" description="Myosin motor" evidence="16">
    <location>
        <begin position="65"/>
        <end position="733"/>
    </location>
</feature>
<evidence type="ECO:0000256" key="11">
    <source>
        <dbReference type="PROSITE-ProRule" id="PRU00192"/>
    </source>
</evidence>
<dbReference type="GO" id="GO:0003774">
    <property type="term" value="F:cytoskeletal motor activity"/>
    <property type="evidence" value="ECO:0007669"/>
    <property type="project" value="UniProtKB-UniRule"/>
</dbReference>
<evidence type="ECO:0000259" key="16">
    <source>
        <dbReference type="PROSITE" id="PS51456"/>
    </source>
</evidence>
<proteinExistence type="inferred from homology"/>
<dbReference type="FunFam" id="3.10.20.90:FF:000051">
    <property type="entry name" value="Unconventional myosin-VIIa"/>
    <property type="match status" value="1"/>
</dbReference>
<dbReference type="PRINTS" id="PR00193">
    <property type="entry name" value="MYOSINHEAVY"/>
</dbReference>
<dbReference type="InterPro" id="IPR000048">
    <property type="entry name" value="IQ_motif_EF-hand-BS"/>
</dbReference>
<evidence type="ECO:0000259" key="14">
    <source>
        <dbReference type="PROSITE" id="PS50057"/>
    </source>
</evidence>
<dbReference type="InterPro" id="IPR051567">
    <property type="entry name" value="Unconventional_Myosin_ATPase"/>
</dbReference>
<name>H2YRW6_CIOSA</name>
<keyword evidence="6 12" id="KW-0547">Nucleotide-binding</keyword>
<feature type="binding site" evidence="12">
    <location>
        <begin position="157"/>
        <end position="164"/>
    </location>
    <ligand>
        <name>ATP</name>
        <dbReference type="ChEBI" id="CHEBI:30616"/>
    </ligand>
</feature>
<dbReference type="Gene3D" id="1.10.10.820">
    <property type="match status" value="1"/>
</dbReference>
<dbReference type="InterPro" id="IPR014352">
    <property type="entry name" value="FERM/acyl-CoA-bd_prot_sf"/>
</dbReference>
<feature type="domain" description="MyTH4" evidence="15">
    <location>
        <begin position="1710"/>
        <end position="1868"/>
    </location>
</feature>
<dbReference type="SMART" id="SM00015">
    <property type="entry name" value="IQ"/>
    <property type="match status" value="3"/>
</dbReference>
<sequence>FELFFQGDHIWLLDKATQNGTKVPLGAVVKMSDSGQVKVVDDEGNEHWLKSPLTNIKVMHPTSVEGVEDMIRLGDLNEAGILRNLLIRYNEDHIYTFTGSILVAVNPYQELPLYDIDAIRKYTKRKLGEPPHIFAIADNAYNNMLRSKQDQCVIVSGESGAGKTESTKLVLQYLAAISGQHSWIEQQILEANPILEAFGNAKTIRNDNSSRFGKFIDIRFNQDGIIQSAKIDQYLLEKSRLVHQTTDERNYHVFYCMLAGMAANKKQELGLGKPSEYVNLTQGSCLQCAGRNDKEEYGDIVRGMKVCSVAILIIYEIFRLLAGILHTGNFQFRETMTDNLDSVELIHNSGVKRTAQLLGVNEQSLMRALTQRTIITREDTVTSPMNLEQSNDVKDAFIKGIYGRMFVWIVDKINSAIFKDSKTKKKHWNTIGLLDIFGFENFGNNSFEQLCINFANENLQQFFVRHVFKLEQEEYNKEAIEWKHITFKDNQDVLDMIAVKPMNILALISEEAMFPRVRNLIRQHGKNILFKNPKNQFDETFGIEHFAGAVRYSCAGFLERNRDTFHRDLMNLIQGSKNKFLKLLFYQDSGSKSNSHRRNHTLCEQFKKSLDSLMRTLSACQPFFVRCIKPNETKSAHNFDRELVARQLRYSGMMETIRIRRAGYPIRYSFSEFIDRYRMTVRGIRPSKLENDHIAGCKRIISEALGENSDCQVGKTKVFLKDAHDARLEIARDAAISRWVIVIQRAVRGWYCRHRYLTQRKSAIRIQSAWRKYTVQKQYFVIKNGYSRLQALWRARRLAFRYNFARKRIIRFQVQCRGFLARKNVRHKLWAIIKIQSCIRGGGCMCVIYISLAGYIARQEYRKLKNLRKVKKLPRGQQKVQNNKIKHYECMLYISKDVKMLKKKGLSYGRSSGYLMSEKRRKMSLAIDHTEMVDKIFGYLDLEDGNGEAADTSIPHMEEKEDISEYKFSKFAATYFQANATNAHTKRQLKTPLLHHENEGDKMASLAVWITILRFMGDLPEPVKRDNAPKRDNVPVMNKIHDTLGRSYAKNAKQIEEMHSTESRRRKSSSKQNRLISMTLKKKSKLTGEVANKLRSGEDWIDVINSMVMDRPTTNLEKLHFIIGNGILRPNIRNEIYCQICKQLTNNVFKSSHSRGWILLSLCVGCFAPNEDFVKYLQNFIRGGPLNYAPYCEQRLLRTFANGPRSQPPSWLELQATKSRKMIMLPITFMDGATNTFLADSATTAKELCDVLAKKIGLTDQFGFSLYIALFDKVSSLGSSGDHVMDAISQCEQYAKEQGAQEKHAQWRLFYRKEIFTPWHDPCIDKVSTTLIYQQIVRGVKFNEYRCNTDLELAQLASKQYYVEHGASIQTTSLAPLISSYLPDRIVTSQKPLSHWSSMIMKQHKEAIYTRERWEPLRVREDVVKQARFSWPMMFSRFYEAYRLSGLPLPTNEVLIAVNWTGVFFLDDQEQVLLELPFAEMTGITANKGFLSEMTLNINNFFDLQSVLSLEILKPSECIKTEAVSEKMKAATITVTTVRGDALTMTSSSSDDVCELVNLFIDGLKERSRYVVTLNTNPNKVMDESSILKFKKGDLLVLNQPAGADFNSSAWRPGRNERTGVSGDFPTDCVYVIPTLVKPLDDLVNMFTMSPGELAQHGRRVSKVGDNDFDLDEKPYTLEEYADEFFRAPIPQTINRAPPSRRGKEKLYAMSREPIKQPLLKKLEHNHDMTQEAITPNLNYFDLNSFAPIMKYMGDYPSKKQRHGNEQTDQIFEAPLKHEQLRDEVFCQIMKQLTNNKQSYSEERGWELMWLATGVFAPSNQLMPHLHKFLGTRRENPMANDCYHRYKRPTTHGHRKYPPHLVEVEAIQHKTTQIFHKVYFPDDTDEARIKFFFQAFEVESSTRAKDFCQNIANRLRLKSADGFSLFVKIADKVISVPENDFFFDFVRHLTDWLKKARPTKDGSTPTLTYQVFFMKKLWATTKPGKDPNADNIFHYFQEKPKYLRGYHKCSKEDAYELAALIYRVQFGDDKSQFPNIPRMLKELAPLFLLRQASPDDWKRNIVQHYNKSTIRTKDEAKLAFLNIIFKWKTFGSAFFEVRQTTEPSFPENLIIAINKHGVSLIDPKTKTVLVTYHFAKISNWSSGNSYFHMTIGNLVKGNKLLCETSLGYKMDDLLTSYISLMLNMVQKNSKRKL</sequence>
<evidence type="ECO:0000256" key="1">
    <source>
        <dbReference type="ARBA" id="ARBA00004496"/>
    </source>
</evidence>
<dbReference type="InterPro" id="IPR019748">
    <property type="entry name" value="FERM_central"/>
</dbReference>
<reference evidence="17" key="2">
    <citation type="submission" date="2025-08" db="UniProtKB">
        <authorList>
            <consortium name="Ensembl"/>
        </authorList>
    </citation>
    <scope>IDENTIFICATION</scope>
</reference>
<evidence type="ECO:0000256" key="6">
    <source>
        <dbReference type="ARBA" id="ARBA00022741"/>
    </source>
</evidence>
<dbReference type="Pfam" id="PF21998">
    <property type="entry name" value="FERM_C1_MyoVII"/>
    <property type="match status" value="1"/>
</dbReference>
<dbReference type="SMART" id="SM00295">
    <property type="entry name" value="B41"/>
    <property type="match status" value="2"/>
</dbReference>
<feature type="domain" description="FERM" evidence="14">
    <location>
        <begin position="1874"/>
        <end position="2185"/>
    </location>
</feature>
<dbReference type="PROSITE" id="PS50096">
    <property type="entry name" value="IQ"/>
    <property type="match status" value="3"/>
</dbReference>
<feature type="region of interest" description="Actin-binding" evidence="12">
    <location>
        <begin position="610"/>
        <end position="632"/>
    </location>
</feature>
<protein>
    <submittedName>
        <fullName evidence="17">Uncharacterized protein</fullName>
    </submittedName>
</protein>
<dbReference type="PROSITE" id="PS51456">
    <property type="entry name" value="MYOSIN_MOTOR"/>
    <property type="match status" value="1"/>
</dbReference>
<dbReference type="Gene3D" id="1.20.58.530">
    <property type="match status" value="1"/>
</dbReference>
<evidence type="ECO:0000259" key="13">
    <source>
        <dbReference type="PROSITE" id="PS50002"/>
    </source>
</evidence>
<dbReference type="Gene3D" id="2.30.30.40">
    <property type="entry name" value="SH3 Domains"/>
    <property type="match status" value="1"/>
</dbReference>
<dbReference type="SMART" id="SM00242">
    <property type="entry name" value="MYSc"/>
    <property type="match status" value="1"/>
</dbReference>
<dbReference type="CDD" id="cd01381">
    <property type="entry name" value="MYSc_Myo7"/>
    <property type="match status" value="1"/>
</dbReference>
<dbReference type="SUPFAM" id="SSF52540">
    <property type="entry name" value="P-loop containing nucleoside triphosphate hydrolases"/>
    <property type="match status" value="1"/>
</dbReference>
<dbReference type="Pfam" id="PF21989">
    <property type="entry name" value="RA_2"/>
    <property type="match status" value="1"/>
</dbReference>
<evidence type="ECO:0000313" key="18">
    <source>
        <dbReference type="Proteomes" id="UP000007875"/>
    </source>
</evidence>
<dbReference type="Pfam" id="PF02174">
    <property type="entry name" value="IRS"/>
    <property type="match status" value="1"/>
</dbReference>
<dbReference type="FunFam" id="3.10.20.90:FF:000036">
    <property type="entry name" value="Unconventional myosin-VIIa"/>
    <property type="match status" value="1"/>
</dbReference>
<evidence type="ECO:0000256" key="2">
    <source>
        <dbReference type="ARBA" id="ARBA00008314"/>
    </source>
</evidence>
<dbReference type="InterPro" id="IPR000299">
    <property type="entry name" value="FERM_domain"/>
</dbReference>
<dbReference type="InterPro" id="IPR000857">
    <property type="entry name" value="MyTH4_dom"/>
</dbReference>
<dbReference type="Gene3D" id="6.20.240.20">
    <property type="match status" value="1"/>
</dbReference>
<comment type="subcellular location">
    <subcellularLocation>
        <location evidence="1">Cytoplasm</location>
    </subcellularLocation>
</comment>
<evidence type="ECO:0000256" key="8">
    <source>
        <dbReference type="ARBA" id="ARBA00023123"/>
    </source>
</evidence>
<dbReference type="GO" id="GO:0005737">
    <property type="term" value="C:cytoplasm"/>
    <property type="evidence" value="ECO:0007669"/>
    <property type="project" value="UniProtKB-SubCell"/>
</dbReference>
<dbReference type="InterPro" id="IPR001609">
    <property type="entry name" value="Myosin_head_motor_dom-like"/>
</dbReference>
<feature type="domain" description="FERM" evidence="14">
    <location>
        <begin position="1223"/>
        <end position="1571"/>
    </location>
</feature>
<dbReference type="SUPFAM" id="SSF54236">
    <property type="entry name" value="Ubiquitin-like"/>
    <property type="match status" value="2"/>
</dbReference>
<keyword evidence="4" id="KW-0963">Cytoplasm</keyword>
<keyword evidence="18" id="KW-1185">Reference proteome</keyword>
<dbReference type="Gene3D" id="1.20.5.190">
    <property type="match status" value="1"/>
</dbReference>
<dbReference type="SMART" id="SM00139">
    <property type="entry name" value="MyTH4"/>
    <property type="match status" value="2"/>
</dbReference>
<dbReference type="Ensembl" id="ENSCSAVT00000008184.1">
    <property type="protein sequence ID" value="ENSCSAVP00000008076.1"/>
    <property type="gene ID" value="ENSCSAVG00000004814.1"/>
</dbReference>
<comment type="similarity">
    <text evidence="2 12">Belongs to the TRAFAC class myosin-kinesin ATPase superfamily. Myosin family.</text>
</comment>
<dbReference type="CDD" id="cd13199">
    <property type="entry name" value="FERM_C2_MyoVII"/>
    <property type="match status" value="1"/>
</dbReference>
<dbReference type="InterPro" id="IPR035963">
    <property type="entry name" value="FERM_2"/>
</dbReference>
<keyword evidence="10 12" id="KW-0009">Actin-binding</keyword>
<organism evidence="17 18">
    <name type="scientific">Ciona savignyi</name>
    <name type="common">Pacific transparent sea squirt</name>
    <dbReference type="NCBI Taxonomy" id="51511"/>
    <lineage>
        <taxon>Eukaryota</taxon>
        <taxon>Metazoa</taxon>
        <taxon>Chordata</taxon>
        <taxon>Tunicata</taxon>
        <taxon>Ascidiacea</taxon>
        <taxon>Phlebobranchia</taxon>
        <taxon>Cionidae</taxon>
        <taxon>Ciona</taxon>
    </lineage>
</organism>